<accession>A0ABQ7C810</accession>
<gene>
    <name evidence="3" type="ORF">DY000_02003991</name>
</gene>
<comment type="caution">
    <text evidence="3">The sequence shown here is derived from an EMBL/GenBank/DDBJ whole genome shotgun (WGS) entry which is preliminary data.</text>
</comment>
<comment type="similarity">
    <text evidence="1">Belongs to the band 7/mec-2 family.</text>
</comment>
<organism evidence="3 4">
    <name type="scientific">Brassica cretica</name>
    <name type="common">Mustard</name>
    <dbReference type="NCBI Taxonomy" id="69181"/>
    <lineage>
        <taxon>Eukaryota</taxon>
        <taxon>Viridiplantae</taxon>
        <taxon>Streptophyta</taxon>
        <taxon>Embryophyta</taxon>
        <taxon>Tracheophyta</taxon>
        <taxon>Spermatophyta</taxon>
        <taxon>Magnoliopsida</taxon>
        <taxon>eudicotyledons</taxon>
        <taxon>Gunneridae</taxon>
        <taxon>Pentapetalae</taxon>
        <taxon>rosids</taxon>
        <taxon>malvids</taxon>
        <taxon>Brassicales</taxon>
        <taxon>Brassicaceae</taxon>
        <taxon>Brassiceae</taxon>
        <taxon>Brassica</taxon>
    </lineage>
</organism>
<dbReference type="InterPro" id="IPR032435">
    <property type="entry name" value="STML2-like_C"/>
</dbReference>
<protein>
    <recommendedName>
        <fullName evidence="2">STML2-like C-terminal extension domain-containing protein</fullName>
    </recommendedName>
</protein>
<dbReference type="Pfam" id="PF16200">
    <property type="entry name" value="Band_7_C"/>
    <property type="match status" value="1"/>
</dbReference>
<proteinExistence type="inferred from homology"/>
<evidence type="ECO:0000313" key="3">
    <source>
        <dbReference type="EMBL" id="KAF3547709.1"/>
    </source>
</evidence>
<name>A0ABQ7C810_BRACR</name>
<reference evidence="3 4" key="1">
    <citation type="journal article" date="2020" name="BMC Genomics">
        <title>Intraspecific diversification of the crop wild relative Brassica cretica Lam. using demographic model selection.</title>
        <authorList>
            <person name="Kioukis A."/>
            <person name="Michalopoulou V.A."/>
            <person name="Briers L."/>
            <person name="Pirintsos S."/>
            <person name="Studholme D.J."/>
            <person name="Pavlidis P."/>
            <person name="Sarris P.F."/>
        </authorList>
    </citation>
    <scope>NUCLEOTIDE SEQUENCE [LARGE SCALE GENOMIC DNA]</scope>
    <source>
        <strain evidence="4">cv. PFS-1207/04</strain>
    </source>
</reference>
<dbReference type="Proteomes" id="UP000266723">
    <property type="component" value="Unassembled WGS sequence"/>
</dbReference>
<feature type="domain" description="STML2-like C-terminal extension" evidence="2">
    <location>
        <begin position="22"/>
        <end position="72"/>
    </location>
</feature>
<evidence type="ECO:0000259" key="2">
    <source>
        <dbReference type="Pfam" id="PF16200"/>
    </source>
</evidence>
<dbReference type="EMBL" id="QGKV02000832">
    <property type="protein sequence ID" value="KAF3547709.1"/>
    <property type="molecule type" value="Genomic_DNA"/>
</dbReference>
<evidence type="ECO:0000313" key="4">
    <source>
        <dbReference type="Proteomes" id="UP000266723"/>
    </source>
</evidence>
<evidence type="ECO:0000256" key="1">
    <source>
        <dbReference type="ARBA" id="ARBA00008164"/>
    </source>
</evidence>
<keyword evidence="4" id="KW-1185">Reference proteome</keyword>
<sequence>MWLIGLSSVELSNLRTRDLSCCGMQAASLRVAEQYIQAFGNIAKEGTTMLLPSSAANPANMIAQALTMYKSLVPNGGIQETSAVESSSKAK</sequence>